<keyword evidence="2" id="KW-1185">Reference proteome</keyword>
<reference evidence="2" key="1">
    <citation type="journal article" date="2019" name="Int. J. Syst. Evol. Microbiol.">
        <title>The Global Catalogue of Microorganisms (GCM) 10K type strain sequencing project: providing services to taxonomists for standard genome sequencing and annotation.</title>
        <authorList>
            <consortium name="The Broad Institute Genomics Platform"/>
            <consortium name="The Broad Institute Genome Sequencing Center for Infectious Disease"/>
            <person name="Wu L."/>
            <person name="Ma J."/>
        </authorList>
    </citation>
    <scope>NUCLEOTIDE SEQUENCE [LARGE SCALE GENOMIC DNA]</scope>
    <source>
        <strain evidence="2">CCUG 52478</strain>
    </source>
</reference>
<comment type="caution">
    <text evidence="1">The sequence shown here is derived from an EMBL/GenBank/DDBJ whole genome shotgun (WGS) entry which is preliminary data.</text>
</comment>
<name>A0ABW3W843_9ACTN</name>
<proteinExistence type="predicted"/>
<protein>
    <submittedName>
        <fullName evidence="1">Uncharacterized protein</fullName>
    </submittedName>
</protein>
<sequence length="20" mass="2099">MWGIAKSVLVFIGIPLLAGL</sequence>
<dbReference type="Proteomes" id="UP001597229">
    <property type="component" value="Unassembled WGS sequence"/>
</dbReference>
<evidence type="ECO:0000313" key="2">
    <source>
        <dbReference type="Proteomes" id="UP001597229"/>
    </source>
</evidence>
<accession>A0ABW3W843</accession>
<dbReference type="RefSeq" id="WP_367919132.1">
    <property type="nucleotide sequence ID" value="NZ_BAABAC010000018.1"/>
</dbReference>
<evidence type="ECO:0000313" key="1">
    <source>
        <dbReference type="EMBL" id="MFD1250574.1"/>
    </source>
</evidence>
<gene>
    <name evidence="1" type="ORF">ACFQ3F_22470</name>
</gene>
<dbReference type="EMBL" id="JBHTLX010000024">
    <property type="protein sequence ID" value="MFD1250574.1"/>
    <property type="molecule type" value="Genomic_DNA"/>
</dbReference>
<organism evidence="1 2">
    <name type="scientific">Nocardioides ginsengisoli</name>
    <dbReference type="NCBI Taxonomy" id="363868"/>
    <lineage>
        <taxon>Bacteria</taxon>
        <taxon>Bacillati</taxon>
        <taxon>Actinomycetota</taxon>
        <taxon>Actinomycetes</taxon>
        <taxon>Propionibacteriales</taxon>
        <taxon>Nocardioidaceae</taxon>
        <taxon>Nocardioides</taxon>
    </lineage>
</organism>